<comment type="caution">
    <text evidence="3">The sequence shown here is derived from an EMBL/GenBank/DDBJ whole genome shotgun (WGS) entry which is preliminary data.</text>
</comment>
<dbReference type="Proteomes" id="UP000051311">
    <property type="component" value="Unassembled WGS sequence"/>
</dbReference>
<dbReference type="PATRIC" id="fig|1423748.3.peg.388"/>
<dbReference type="eggNOG" id="COG2161">
    <property type="taxonomic scope" value="Bacteria"/>
</dbReference>
<dbReference type="OrthoDB" id="9802003at2"/>
<dbReference type="EMBL" id="AZEL01000010">
    <property type="protein sequence ID" value="KRL24530.1"/>
    <property type="molecule type" value="Genomic_DNA"/>
</dbReference>
<proteinExistence type="inferred from homology"/>
<accession>A0A0R1P424</accession>
<organism evidence="3 4">
    <name type="scientific">Lactobacillus gallinarum DSM 10532 = JCM 2011</name>
    <dbReference type="NCBI Taxonomy" id="1423748"/>
    <lineage>
        <taxon>Bacteria</taxon>
        <taxon>Bacillati</taxon>
        <taxon>Bacillota</taxon>
        <taxon>Bacilli</taxon>
        <taxon>Lactobacillales</taxon>
        <taxon>Lactobacillaceae</taxon>
        <taxon>Lactobacillus</taxon>
    </lineage>
</organism>
<evidence type="ECO:0000313" key="4">
    <source>
        <dbReference type="Proteomes" id="UP000051311"/>
    </source>
</evidence>
<dbReference type="Pfam" id="PF02604">
    <property type="entry name" value="PhdYeFM_antitox"/>
    <property type="match status" value="1"/>
</dbReference>
<dbReference type="InterPro" id="IPR051405">
    <property type="entry name" value="phD/YefM_antitoxin"/>
</dbReference>
<dbReference type="InterPro" id="IPR036165">
    <property type="entry name" value="YefM-like_sf"/>
</dbReference>
<dbReference type="PANTHER" id="PTHR33713">
    <property type="entry name" value="ANTITOXIN YAFN-RELATED"/>
    <property type="match status" value="1"/>
</dbReference>
<comment type="similarity">
    <text evidence="1 2">Belongs to the phD/YefM antitoxin family.</text>
</comment>
<reference evidence="3 4" key="1">
    <citation type="journal article" date="2015" name="Genome Announc.">
        <title>Expanding the biotechnology potential of lactobacilli through comparative genomics of 213 strains and associated genera.</title>
        <authorList>
            <person name="Sun Z."/>
            <person name="Harris H.M."/>
            <person name="McCann A."/>
            <person name="Guo C."/>
            <person name="Argimon S."/>
            <person name="Zhang W."/>
            <person name="Yang X."/>
            <person name="Jeffery I.B."/>
            <person name="Cooney J.C."/>
            <person name="Kagawa T.F."/>
            <person name="Liu W."/>
            <person name="Song Y."/>
            <person name="Salvetti E."/>
            <person name="Wrobel A."/>
            <person name="Rasinkangas P."/>
            <person name="Parkhill J."/>
            <person name="Rea M.C."/>
            <person name="O'Sullivan O."/>
            <person name="Ritari J."/>
            <person name="Douillard F.P."/>
            <person name="Paul Ross R."/>
            <person name="Yang R."/>
            <person name="Briner A.E."/>
            <person name="Felis G.E."/>
            <person name="de Vos W.M."/>
            <person name="Barrangou R."/>
            <person name="Klaenhammer T.R."/>
            <person name="Caufield P.W."/>
            <person name="Cui Y."/>
            <person name="Zhang H."/>
            <person name="O'Toole P.W."/>
        </authorList>
    </citation>
    <scope>NUCLEOTIDE SEQUENCE [LARGE SCALE GENOMIC DNA]</scope>
    <source>
        <strain evidence="3 4">DSM 10532</strain>
    </source>
</reference>
<evidence type="ECO:0000256" key="1">
    <source>
        <dbReference type="ARBA" id="ARBA00009981"/>
    </source>
</evidence>
<sequence length="91" mass="10598">MDAVNYSNFRKNLKHYFKQVNDDSEPLIVTNKEPEDNVVVLGKEDYDALVETLEIQSNQYLMDKIERGRKQVSEGTIKQHELIDPEQVTKS</sequence>
<gene>
    <name evidence="3" type="ORF">FC37_GL000366</name>
</gene>
<comment type="function">
    <text evidence="2">Antitoxin component of a type II toxin-antitoxin (TA) system.</text>
</comment>
<dbReference type="NCBIfam" id="TIGR01552">
    <property type="entry name" value="phd_fam"/>
    <property type="match status" value="1"/>
</dbReference>
<dbReference type="STRING" id="1423748.FC37_GL000366"/>
<dbReference type="GeneID" id="69824246"/>
<dbReference type="AlphaFoldDB" id="A0A0R1P424"/>
<protein>
    <recommendedName>
        <fullName evidence="2">Antitoxin</fullName>
    </recommendedName>
</protein>
<dbReference type="Gene3D" id="3.40.1620.10">
    <property type="entry name" value="YefM-like domain"/>
    <property type="match status" value="1"/>
</dbReference>
<dbReference type="SUPFAM" id="SSF143120">
    <property type="entry name" value="YefM-like"/>
    <property type="match status" value="1"/>
</dbReference>
<dbReference type="PANTHER" id="PTHR33713:SF6">
    <property type="entry name" value="ANTITOXIN YEFM"/>
    <property type="match status" value="1"/>
</dbReference>
<dbReference type="RefSeq" id="WP_013087009.1">
    <property type="nucleotide sequence ID" value="NZ_AZEL01000010.1"/>
</dbReference>
<name>A0A0R1P424_9LACO</name>
<evidence type="ECO:0000256" key="2">
    <source>
        <dbReference type="RuleBase" id="RU362080"/>
    </source>
</evidence>
<dbReference type="InterPro" id="IPR006442">
    <property type="entry name" value="Antitoxin_Phd/YefM"/>
</dbReference>
<evidence type="ECO:0000313" key="3">
    <source>
        <dbReference type="EMBL" id="KRL24530.1"/>
    </source>
</evidence>